<gene>
    <name evidence="2" type="ORF">AABB29_03370</name>
</gene>
<protein>
    <submittedName>
        <fullName evidence="2">P1 family peptidase</fullName>
    </submittedName>
</protein>
<comment type="similarity">
    <text evidence="1">Belongs to the peptidase S58 family.</text>
</comment>
<dbReference type="Proteomes" id="UP001440612">
    <property type="component" value="Chromosome"/>
</dbReference>
<keyword evidence="3" id="KW-1185">Reference proteome</keyword>
<evidence type="ECO:0000313" key="2">
    <source>
        <dbReference type="EMBL" id="WZC49706.1"/>
    </source>
</evidence>
<organism evidence="2 3">
    <name type="scientific">Yoonia phaeophyticola</name>
    <dbReference type="NCBI Taxonomy" id="3137369"/>
    <lineage>
        <taxon>Bacteria</taxon>
        <taxon>Pseudomonadati</taxon>
        <taxon>Pseudomonadota</taxon>
        <taxon>Alphaproteobacteria</taxon>
        <taxon>Rhodobacterales</taxon>
        <taxon>Paracoccaceae</taxon>
        <taxon>Yoonia</taxon>
    </lineage>
</organism>
<dbReference type="SUPFAM" id="SSF56266">
    <property type="entry name" value="DmpA/ArgJ-like"/>
    <property type="match status" value="1"/>
</dbReference>
<dbReference type="InterPro" id="IPR016117">
    <property type="entry name" value="ArgJ-like_dom_sf"/>
</dbReference>
<sequence>MDAAYKTGPKNLITDVARLKVGNAQDDLLKSGTTVLTADAPFTASVHVMGGAPGTRETDLLAPDRTVTRVDALVLSGGSGFGLDAGSGVADGLRDMGRGYQIGDMHVPIVPGAIIFDLINGGDKGWTENPYRALGKAALADASSDFPLGTTGAGTGALCAMQKGGLGSASMVLPDGVTVGALVVTNPLGSVTTPGDRHFWGAAFEMDGEFGGVGPDTASGLVAQEPSRKNAAMMQAVTERMNTTIAIVATDAPLSKAQCHRFAVTAHDGIARAVVPAHTPHDGDLVFGVATGVPEGVDRDVMRAVGAAGAVCLTRAICRAVYEATPAKGDILPTYREV</sequence>
<dbReference type="PANTHER" id="PTHR36512:SF3">
    <property type="entry name" value="BLR5678 PROTEIN"/>
    <property type="match status" value="1"/>
</dbReference>
<dbReference type="Pfam" id="PF03576">
    <property type="entry name" value="Peptidase_S58"/>
    <property type="match status" value="1"/>
</dbReference>
<reference evidence="3" key="1">
    <citation type="submission" date="2024-04" db="EMBL/GenBank/DDBJ databases">
        <title>Phylogenomic analyses of a clade within the roseobacter group suggest taxonomic reassignments of species of the genera Aestuariivita, Citreicella, Loktanella, Nautella, Pelagibaca, Ruegeria, Thalassobius, Thiobacimonas and Tropicibacter, and the proposal o.</title>
        <authorList>
            <person name="Jeon C.O."/>
        </authorList>
    </citation>
    <scope>NUCLEOTIDE SEQUENCE [LARGE SCALE GENOMIC DNA]</scope>
    <source>
        <strain evidence="3">BS5-3</strain>
    </source>
</reference>
<name>A0ABZ2V659_9RHOB</name>
<dbReference type="CDD" id="cd02252">
    <property type="entry name" value="nylC_like"/>
    <property type="match status" value="1"/>
</dbReference>
<dbReference type="InterPro" id="IPR005321">
    <property type="entry name" value="Peptidase_S58_DmpA"/>
</dbReference>
<evidence type="ECO:0000256" key="1">
    <source>
        <dbReference type="ARBA" id="ARBA00007068"/>
    </source>
</evidence>
<dbReference type="Gene3D" id="3.60.70.12">
    <property type="entry name" value="L-amino peptidase D-ALA esterase/amidase"/>
    <property type="match status" value="1"/>
</dbReference>
<dbReference type="RefSeq" id="WP_341367816.1">
    <property type="nucleotide sequence ID" value="NZ_CP150951.2"/>
</dbReference>
<evidence type="ECO:0000313" key="3">
    <source>
        <dbReference type="Proteomes" id="UP001440612"/>
    </source>
</evidence>
<dbReference type="EMBL" id="CP150951">
    <property type="protein sequence ID" value="WZC49706.1"/>
    <property type="molecule type" value="Genomic_DNA"/>
</dbReference>
<proteinExistence type="inferred from homology"/>
<accession>A0ABZ2V659</accession>
<dbReference type="PANTHER" id="PTHR36512">
    <property type="entry name" value="D-AMINOPEPTIDASE"/>
    <property type="match status" value="1"/>
</dbReference>